<evidence type="ECO:0000256" key="2">
    <source>
        <dbReference type="PIRSR" id="PIRSR000137-1"/>
    </source>
</evidence>
<keyword evidence="3" id="KW-0285">Flavoprotein</keyword>
<dbReference type="PANTHER" id="PTHR11552:SF134">
    <property type="entry name" value="GLUCOSE-METHANOL-CHOLINE OXIDOREDUCTASE N-TERMINAL DOMAIN-CONTAINING PROTEIN"/>
    <property type="match status" value="1"/>
</dbReference>
<dbReference type="Pfam" id="PF05199">
    <property type="entry name" value="GMC_oxred_C"/>
    <property type="match status" value="1"/>
</dbReference>
<dbReference type="GO" id="GO:0050660">
    <property type="term" value="F:flavin adenine dinucleotide binding"/>
    <property type="evidence" value="ECO:0007669"/>
    <property type="project" value="InterPro"/>
</dbReference>
<sequence length="585" mass="64286">MSAQTVNKYDFIVVGGGPAGCVIASHLASSPQVPTVLLLEAGGPNDDIRDRVLADKYEVMRDPRLSWEYLTTPQKELNNRAIDARRGKGLGGSSANNLCGYTIGPKHDYDEWAKVVGDDNFNWENTQRRYKQLENYKNRAAASGRPYSKYVRLRDHDHGHSGKLNVEFAAEWEGSLINTLDYLEAAGTKINVDLNSGDPLGVGVVPATAHDGYRHTGSSAFLRDAPRNLTVLTDARVERILFNGKTAVAVQANSRRYDATCEIILSAGALDSPKLLKLSGVGPRRELSQLGINVIHDLPGVGENLRDHPLCACIIALKDSSDGVLSLYGNGTKLDSARQQFLHAGGTGSLSVYNQHLIVGWFRHREVFESEEFKALPEDVRSYLSQPTVPNAEIITHNLPLLSGPEFDPKIQYLMVSAVGQVPQSQGTVKLASADPYAAPLSDPALLSHPFDRRTMISSIRHIMQLFGSHAIRSRTLQPISLPKSTSDEDILTFLREVTFSTFHPSCTVKMGRSNDKMACLDTAFRVRGLQRLRVADLSSLPFLPNCHPQSVAYLIGLTVAESVIADYNRDDGRYKRNKLSAKLA</sequence>
<gene>
    <name evidence="5" type="ORF">NA57DRAFT_65140</name>
</gene>
<feature type="binding site" evidence="3">
    <location>
        <position position="237"/>
    </location>
    <ligand>
        <name>FAD</name>
        <dbReference type="ChEBI" id="CHEBI:57692"/>
    </ligand>
</feature>
<evidence type="ECO:0000313" key="5">
    <source>
        <dbReference type="EMBL" id="KAF2100722.1"/>
    </source>
</evidence>
<dbReference type="InterPro" id="IPR000172">
    <property type="entry name" value="GMC_OxRdtase_N"/>
</dbReference>
<evidence type="ECO:0000256" key="1">
    <source>
        <dbReference type="ARBA" id="ARBA00010790"/>
    </source>
</evidence>
<reference evidence="5" key="1">
    <citation type="journal article" date="2020" name="Stud. Mycol.">
        <title>101 Dothideomycetes genomes: a test case for predicting lifestyles and emergence of pathogens.</title>
        <authorList>
            <person name="Haridas S."/>
            <person name="Albert R."/>
            <person name="Binder M."/>
            <person name="Bloem J."/>
            <person name="Labutti K."/>
            <person name="Salamov A."/>
            <person name="Andreopoulos B."/>
            <person name="Baker S."/>
            <person name="Barry K."/>
            <person name="Bills G."/>
            <person name="Bluhm B."/>
            <person name="Cannon C."/>
            <person name="Castanera R."/>
            <person name="Culley D."/>
            <person name="Daum C."/>
            <person name="Ezra D."/>
            <person name="Gonzalez J."/>
            <person name="Henrissat B."/>
            <person name="Kuo A."/>
            <person name="Liang C."/>
            <person name="Lipzen A."/>
            <person name="Lutzoni F."/>
            <person name="Magnuson J."/>
            <person name="Mondo S."/>
            <person name="Nolan M."/>
            <person name="Ohm R."/>
            <person name="Pangilinan J."/>
            <person name="Park H.-J."/>
            <person name="Ramirez L."/>
            <person name="Alfaro M."/>
            <person name="Sun H."/>
            <person name="Tritt A."/>
            <person name="Yoshinaga Y."/>
            <person name="Zwiers L.-H."/>
            <person name="Turgeon B."/>
            <person name="Goodwin S."/>
            <person name="Spatafora J."/>
            <person name="Crous P."/>
            <person name="Grigoriev I."/>
        </authorList>
    </citation>
    <scope>NUCLEOTIDE SEQUENCE</scope>
    <source>
        <strain evidence="5">CBS 133067</strain>
    </source>
</reference>
<comment type="caution">
    <text evidence="5">The sequence shown here is derived from an EMBL/GenBank/DDBJ whole genome shotgun (WGS) entry which is preliminary data.</text>
</comment>
<dbReference type="GO" id="GO:0016614">
    <property type="term" value="F:oxidoreductase activity, acting on CH-OH group of donors"/>
    <property type="evidence" value="ECO:0007669"/>
    <property type="project" value="InterPro"/>
</dbReference>
<dbReference type="Pfam" id="PF00732">
    <property type="entry name" value="GMC_oxred_N"/>
    <property type="match status" value="1"/>
</dbReference>
<feature type="active site" description="Proton acceptor" evidence="2">
    <location>
        <position position="548"/>
    </location>
</feature>
<dbReference type="PANTHER" id="PTHR11552">
    <property type="entry name" value="GLUCOSE-METHANOL-CHOLINE GMC OXIDOREDUCTASE"/>
    <property type="match status" value="1"/>
</dbReference>
<comment type="similarity">
    <text evidence="1">Belongs to the GMC oxidoreductase family.</text>
</comment>
<dbReference type="PROSITE" id="PS00624">
    <property type="entry name" value="GMC_OXRED_2"/>
    <property type="match status" value="1"/>
</dbReference>
<evidence type="ECO:0000313" key="6">
    <source>
        <dbReference type="Proteomes" id="UP000799772"/>
    </source>
</evidence>
<accession>A0A9P4MAU7</accession>
<dbReference type="SUPFAM" id="SSF51905">
    <property type="entry name" value="FAD/NAD(P)-binding domain"/>
    <property type="match status" value="1"/>
</dbReference>
<dbReference type="OrthoDB" id="269227at2759"/>
<organism evidence="5 6">
    <name type="scientific">Rhizodiscina lignyota</name>
    <dbReference type="NCBI Taxonomy" id="1504668"/>
    <lineage>
        <taxon>Eukaryota</taxon>
        <taxon>Fungi</taxon>
        <taxon>Dikarya</taxon>
        <taxon>Ascomycota</taxon>
        <taxon>Pezizomycotina</taxon>
        <taxon>Dothideomycetes</taxon>
        <taxon>Pleosporomycetidae</taxon>
        <taxon>Aulographales</taxon>
        <taxon>Rhizodiscinaceae</taxon>
        <taxon>Rhizodiscina</taxon>
    </lineage>
</organism>
<keyword evidence="6" id="KW-1185">Reference proteome</keyword>
<feature type="binding site" evidence="3">
    <location>
        <begin position="549"/>
        <end position="550"/>
    </location>
    <ligand>
        <name>FAD</name>
        <dbReference type="ChEBI" id="CHEBI:57692"/>
    </ligand>
</feature>
<comment type="cofactor">
    <cofactor evidence="3">
        <name>FAD</name>
        <dbReference type="ChEBI" id="CHEBI:57692"/>
    </cofactor>
</comment>
<protein>
    <submittedName>
        <fullName evidence="5">Alcohol oxidase</fullName>
    </submittedName>
</protein>
<proteinExistence type="inferred from homology"/>
<evidence type="ECO:0000256" key="3">
    <source>
        <dbReference type="PIRSR" id="PIRSR000137-2"/>
    </source>
</evidence>
<dbReference type="EMBL" id="ML978124">
    <property type="protein sequence ID" value="KAF2100722.1"/>
    <property type="molecule type" value="Genomic_DNA"/>
</dbReference>
<name>A0A9P4MAU7_9PEZI</name>
<dbReference type="Gene3D" id="3.30.560.10">
    <property type="entry name" value="Glucose Oxidase, domain 3"/>
    <property type="match status" value="1"/>
</dbReference>
<dbReference type="InterPro" id="IPR036188">
    <property type="entry name" value="FAD/NAD-bd_sf"/>
</dbReference>
<dbReference type="SUPFAM" id="SSF54373">
    <property type="entry name" value="FAD-linked reductases, C-terminal domain"/>
    <property type="match status" value="1"/>
</dbReference>
<dbReference type="AlphaFoldDB" id="A0A9P4MAU7"/>
<feature type="active site" description="Proton donor" evidence="2">
    <location>
        <position position="504"/>
    </location>
</feature>
<evidence type="ECO:0000259" key="4">
    <source>
        <dbReference type="PROSITE" id="PS00624"/>
    </source>
</evidence>
<feature type="domain" description="Glucose-methanol-choline oxidoreductase N-terminal" evidence="4">
    <location>
        <begin position="268"/>
        <end position="282"/>
    </location>
</feature>
<dbReference type="InterPro" id="IPR007867">
    <property type="entry name" value="GMC_OxRtase_C"/>
</dbReference>
<dbReference type="InterPro" id="IPR012132">
    <property type="entry name" value="GMC_OxRdtase"/>
</dbReference>
<dbReference type="Proteomes" id="UP000799772">
    <property type="component" value="Unassembled WGS sequence"/>
</dbReference>
<dbReference type="Gene3D" id="3.50.50.60">
    <property type="entry name" value="FAD/NAD(P)-binding domain"/>
    <property type="match status" value="1"/>
</dbReference>
<keyword evidence="3" id="KW-0274">FAD</keyword>
<dbReference type="PIRSF" id="PIRSF000137">
    <property type="entry name" value="Alcohol_oxidase"/>
    <property type="match status" value="1"/>
</dbReference>